<accession>A0AAV3S6T7</accession>
<gene>
    <name evidence="3" type="ORF">GCM10009066_07960</name>
</gene>
<keyword evidence="1" id="KW-0812">Transmembrane</keyword>
<feature type="transmembrane region" description="Helical" evidence="1">
    <location>
        <begin position="34"/>
        <end position="56"/>
    </location>
</feature>
<proteinExistence type="predicted"/>
<keyword evidence="1" id="KW-0472">Membrane</keyword>
<reference evidence="3 4" key="1">
    <citation type="journal article" date="2019" name="Int. J. Syst. Evol. Microbiol.">
        <title>The Global Catalogue of Microorganisms (GCM) 10K type strain sequencing project: providing services to taxonomists for standard genome sequencing and annotation.</title>
        <authorList>
            <consortium name="The Broad Institute Genomics Platform"/>
            <consortium name="The Broad Institute Genome Sequencing Center for Infectious Disease"/>
            <person name="Wu L."/>
            <person name="Ma J."/>
        </authorList>
    </citation>
    <scope>NUCLEOTIDE SEQUENCE [LARGE SCALE GENOMIC DNA]</scope>
    <source>
        <strain evidence="3 4">JCM 16330</strain>
    </source>
</reference>
<protein>
    <recommendedName>
        <fullName evidence="2">DUF8107 domain-containing protein</fullName>
    </recommendedName>
</protein>
<name>A0AAV3S6T7_9EURY</name>
<dbReference type="InterPro" id="IPR058420">
    <property type="entry name" value="DUF8107"/>
</dbReference>
<comment type="caution">
    <text evidence="3">The sequence shown here is derived from an EMBL/GenBank/DDBJ whole genome shotgun (WGS) entry which is preliminary data.</text>
</comment>
<evidence type="ECO:0000313" key="4">
    <source>
        <dbReference type="Proteomes" id="UP001500837"/>
    </source>
</evidence>
<dbReference type="EMBL" id="BAAABL010000033">
    <property type="protein sequence ID" value="GAA0295849.1"/>
    <property type="molecule type" value="Genomic_DNA"/>
</dbReference>
<feature type="transmembrane region" description="Helical" evidence="1">
    <location>
        <begin position="7"/>
        <end position="28"/>
    </location>
</feature>
<dbReference type="Proteomes" id="UP001500837">
    <property type="component" value="Unassembled WGS sequence"/>
</dbReference>
<dbReference type="Pfam" id="PF26409">
    <property type="entry name" value="DUF8107"/>
    <property type="match status" value="1"/>
</dbReference>
<dbReference type="RefSeq" id="WP_211311537.1">
    <property type="nucleotide sequence ID" value="NZ_BAAABL010000033.1"/>
</dbReference>
<organism evidence="3 4">
    <name type="scientific">Halarchaeum salinum</name>
    <dbReference type="NCBI Taxonomy" id="489912"/>
    <lineage>
        <taxon>Archaea</taxon>
        <taxon>Methanobacteriati</taxon>
        <taxon>Methanobacteriota</taxon>
        <taxon>Stenosarchaea group</taxon>
        <taxon>Halobacteria</taxon>
        <taxon>Halobacteriales</taxon>
        <taxon>Halobacteriaceae</taxon>
    </lineage>
</organism>
<keyword evidence="1" id="KW-1133">Transmembrane helix</keyword>
<evidence type="ECO:0000259" key="2">
    <source>
        <dbReference type="Pfam" id="PF26409"/>
    </source>
</evidence>
<keyword evidence="4" id="KW-1185">Reference proteome</keyword>
<dbReference type="AlphaFoldDB" id="A0AAV3S6T7"/>
<sequence length="58" mass="6155">MVDGDPRVVYPIAVVLSVIYATIVVYGASLLDYLTFSFGAVAAATVVVFAVTYLAILR</sequence>
<evidence type="ECO:0000256" key="1">
    <source>
        <dbReference type="SAM" id="Phobius"/>
    </source>
</evidence>
<feature type="domain" description="DUF8107" evidence="2">
    <location>
        <begin position="3"/>
        <end position="56"/>
    </location>
</feature>
<evidence type="ECO:0000313" key="3">
    <source>
        <dbReference type="EMBL" id="GAA0295849.1"/>
    </source>
</evidence>